<evidence type="ECO:0000313" key="1">
    <source>
        <dbReference type="EMBL" id="SDY84038.1"/>
    </source>
</evidence>
<protein>
    <submittedName>
        <fullName evidence="1">Uncharacterized protein</fullName>
    </submittedName>
</protein>
<dbReference type="Proteomes" id="UP000199249">
    <property type="component" value="Unassembled WGS sequence"/>
</dbReference>
<gene>
    <name evidence="1" type="ORF">SAMN04488069_11545</name>
</gene>
<keyword evidence="2" id="KW-1185">Reference proteome</keyword>
<accession>A0A1H3N5D6</accession>
<evidence type="ECO:0000313" key="2">
    <source>
        <dbReference type="Proteomes" id="UP000199249"/>
    </source>
</evidence>
<name>A0A1H3N5D6_9BACT</name>
<dbReference type="STRING" id="651662.SAMN04488069_11545"/>
<proteinExistence type="predicted"/>
<dbReference type="AlphaFoldDB" id="A0A1H3N5D6"/>
<sequence length="67" mass="7643">MTRPPSSRSFNLCTKLLTKADPANHWVSGHALWHWFDALALYCVYRFYTGIPLLRFSQQPSVTGTDA</sequence>
<dbReference type="EMBL" id="FNOV01000015">
    <property type="protein sequence ID" value="SDY84038.1"/>
    <property type="molecule type" value="Genomic_DNA"/>
</dbReference>
<reference evidence="2" key="1">
    <citation type="submission" date="2016-10" db="EMBL/GenBank/DDBJ databases">
        <authorList>
            <person name="Varghese N."/>
            <person name="Submissions S."/>
        </authorList>
    </citation>
    <scope>NUCLEOTIDE SEQUENCE [LARGE SCALE GENOMIC DNA]</scope>
    <source>
        <strain evidence="2">CGMCC 1.8975</strain>
    </source>
</reference>
<organism evidence="1 2">
    <name type="scientific">Hymenobacter psychrophilus</name>
    <dbReference type="NCBI Taxonomy" id="651662"/>
    <lineage>
        <taxon>Bacteria</taxon>
        <taxon>Pseudomonadati</taxon>
        <taxon>Bacteroidota</taxon>
        <taxon>Cytophagia</taxon>
        <taxon>Cytophagales</taxon>
        <taxon>Hymenobacteraceae</taxon>
        <taxon>Hymenobacter</taxon>
    </lineage>
</organism>